<dbReference type="EMBL" id="CAIQ01000139">
    <property type="protein sequence ID" value="CCI36142.1"/>
    <property type="molecule type" value="Genomic_DNA"/>
</dbReference>
<dbReference type="Gene3D" id="2.40.128.450">
    <property type="match status" value="1"/>
</dbReference>
<dbReference type="HOGENOM" id="CLU_150581_0_0_3"/>
<comment type="similarity">
    <text evidence="1">Belongs to the bacterial lectin family.</text>
</comment>
<gene>
    <name evidence="5" type="ORF">MICAK_2230010</name>
</gene>
<dbReference type="RefSeq" id="WP_004163937.1">
    <property type="nucleotide sequence ID" value="NZ_HE974183.1"/>
</dbReference>
<dbReference type="GO" id="GO:0030246">
    <property type="term" value="F:carbohydrate binding"/>
    <property type="evidence" value="ECO:0007669"/>
    <property type="project" value="UniProtKB-KW"/>
</dbReference>
<dbReference type="Pfam" id="PF17882">
    <property type="entry name" value="SBD"/>
    <property type="match status" value="2"/>
</dbReference>
<feature type="domain" description="OAA-family lectin sugar binding" evidence="4">
    <location>
        <begin position="70"/>
        <end position="133"/>
    </location>
</feature>
<evidence type="ECO:0000256" key="2">
    <source>
        <dbReference type="ARBA" id="ARBA00022734"/>
    </source>
</evidence>
<dbReference type="InterPro" id="IPR053726">
    <property type="entry name" value="Bacterial_Lectin_Domain_sf"/>
</dbReference>
<name>I4IPB8_MICAE</name>
<evidence type="ECO:0000256" key="1">
    <source>
        <dbReference type="ARBA" id="ARBA00008512"/>
    </source>
</evidence>
<dbReference type="InterPro" id="IPR040964">
    <property type="entry name" value="SBD"/>
</dbReference>
<reference evidence="5 6" key="1">
    <citation type="submission" date="2012-04" db="EMBL/GenBank/DDBJ databases">
        <authorList>
            <person name="Genoscope - CEA"/>
        </authorList>
    </citation>
    <scope>NUCLEOTIDE SEQUENCE [LARGE SCALE GENOMIC DNA]</scope>
    <source>
        <strain evidence="5 6">9701</strain>
    </source>
</reference>
<protein>
    <submittedName>
        <fullName evidence="5">Lectin OAA</fullName>
    </submittedName>
</protein>
<evidence type="ECO:0000313" key="6">
    <source>
        <dbReference type="Proteomes" id="UP000004047"/>
    </source>
</evidence>
<feature type="domain" description="OAA-family lectin sugar binding" evidence="4">
    <location>
        <begin position="5"/>
        <end position="66"/>
    </location>
</feature>
<keyword evidence="3" id="KW-0677">Repeat</keyword>
<evidence type="ECO:0000256" key="3">
    <source>
        <dbReference type="ARBA" id="ARBA00022737"/>
    </source>
</evidence>
<sequence length="136" mass="14605">MSLLYQVENQWGGDNAPWNNGGTWVMGCRPSQNIIAIHIKSDDGGKTFHGNMTYAGEGPIGFRATLSGGNNYFVQNQWGGDNAPWNNGGTWVIGGRSQQNVVELNLQSDDGGNHLKGTMTYNGEGPIGFKGTMIPS</sequence>
<evidence type="ECO:0000259" key="4">
    <source>
        <dbReference type="Pfam" id="PF17882"/>
    </source>
</evidence>
<proteinExistence type="inferred from homology"/>
<comment type="caution">
    <text evidence="5">The sequence shown here is derived from an EMBL/GenBank/DDBJ whole genome shotgun (WGS) entry which is preliminary data.</text>
</comment>
<keyword evidence="2" id="KW-0430">Lectin</keyword>
<accession>I4IPB8</accession>
<dbReference type="AlphaFoldDB" id="I4IPB8"/>
<dbReference type="Proteomes" id="UP000004047">
    <property type="component" value="Unassembled WGS sequence"/>
</dbReference>
<evidence type="ECO:0000313" key="5">
    <source>
        <dbReference type="EMBL" id="CCI36142.1"/>
    </source>
</evidence>
<organism evidence="5 6">
    <name type="scientific">Microcystis aeruginosa PCC 9701</name>
    <dbReference type="NCBI Taxonomy" id="721123"/>
    <lineage>
        <taxon>Bacteria</taxon>
        <taxon>Bacillati</taxon>
        <taxon>Cyanobacteriota</taxon>
        <taxon>Cyanophyceae</taxon>
        <taxon>Oscillatoriophycideae</taxon>
        <taxon>Chroococcales</taxon>
        <taxon>Microcystaceae</taxon>
        <taxon>Microcystis</taxon>
    </lineage>
</organism>